<dbReference type="EMBL" id="GBXM01086993">
    <property type="protein sequence ID" value="JAH21584.1"/>
    <property type="molecule type" value="Transcribed_RNA"/>
</dbReference>
<sequence length="34" mass="3734">MLMGVSSGDRPKLLIFISAVHSLMQYPNIDVLTS</sequence>
<dbReference type="AlphaFoldDB" id="A0A0E9QXK4"/>
<proteinExistence type="predicted"/>
<organism evidence="1">
    <name type="scientific">Anguilla anguilla</name>
    <name type="common">European freshwater eel</name>
    <name type="synonym">Muraena anguilla</name>
    <dbReference type="NCBI Taxonomy" id="7936"/>
    <lineage>
        <taxon>Eukaryota</taxon>
        <taxon>Metazoa</taxon>
        <taxon>Chordata</taxon>
        <taxon>Craniata</taxon>
        <taxon>Vertebrata</taxon>
        <taxon>Euteleostomi</taxon>
        <taxon>Actinopterygii</taxon>
        <taxon>Neopterygii</taxon>
        <taxon>Teleostei</taxon>
        <taxon>Anguilliformes</taxon>
        <taxon>Anguillidae</taxon>
        <taxon>Anguilla</taxon>
    </lineage>
</organism>
<protein>
    <submittedName>
        <fullName evidence="1">Uncharacterized protein</fullName>
    </submittedName>
</protein>
<accession>A0A0E9QXK4</accession>
<name>A0A0E9QXK4_ANGAN</name>
<reference evidence="1" key="2">
    <citation type="journal article" date="2015" name="Fish Shellfish Immunol.">
        <title>Early steps in the European eel (Anguilla anguilla)-Vibrio vulnificus interaction in the gills: Role of the RtxA13 toxin.</title>
        <authorList>
            <person name="Callol A."/>
            <person name="Pajuelo D."/>
            <person name="Ebbesson L."/>
            <person name="Teles M."/>
            <person name="MacKenzie S."/>
            <person name="Amaro C."/>
        </authorList>
    </citation>
    <scope>NUCLEOTIDE SEQUENCE</scope>
</reference>
<evidence type="ECO:0000313" key="1">
    <source>
        <dbReference type="EMBL" id="JAH21584.1"/>
    </source>
</evidence>
<reference evidence="1" key="1">
    <citation type="submission" date="2014-11" db="EMBL/GenBank/DDBJ databases">
        <authorList>
            <person name="Amaro Gonzalez C."/>
        </authorList>
    </citation>
    <scope>NUCLEOTIDE SEQUENCE</scope>
</reference>